<keyword evidence="2" id="KW-1185">Reference proteome</keyword>
<dbReference type="EMBL" id="APAU02000174">
    <property type="protein sequence ID" value="EUB55243.1"/>
    <property type="molecule type" value="Genomic_DNA"/>
</dbReference>
<reference evidence="1 2" key="1">
    <citation type="journal article" date="2013" name="Nat. Genet.">
        <title>The genome of the hydatid tapeworm Echinococcus granulosus.</title>
        <authorList>
            <person name="Zheng H."/>
            <person name="Zhang W."/>
            <person name="Zhang L."/>
            <person name="Zhang Z."/>
            <person name="Li J."/>
            <person name="Lu G."/>
            <person name="Zhu Y."/>
            <person name="Wang Y."/>
            <person name="Huang Y."/>
            <person name="Liu J."/>
            <person name="Kang H."/>
            <person name="Chen J."/>
            <person name="Wang L."/>
            <person name="Chen A."/>
            <person name="Yu S."/>
            <person name="Gao Z."/>
            <person name="Jin L."/>
            <person name="Gu W."/>
            <person name="Wang Z."/>
            <person name="Zhao L."/>
            <person name="Shi B."/>
            <person name="Wen H."/>
            <person name="Lin R."/>
            <person name="Jones M.K."/>
            <person name="Brejova B."/>
            <person name="Vinar T."/>
            <person name="Zhao G."/>
            <person name="McManus D.P."/>
            <person name="Chen Z."/>
            <person name="Zhou Y."/>
            <person name="Wang S."/>
        </authorList>
    </citation>
    <scope>NUCLEOTIDE SEQUENCE [LARGE SCALE GENOMIC DNA]</scope>
</reference>
<gene>
    <name evidence="1" type="ORF">EGR_09906</name>
</gene>
<dbReference type="RefSeq" id="XP_024346439.1">
    <property type="nucleotide sequence ID" value="XM_024499155.1"/>
</dbReference>
<dbReference type="Proteomes" id="UP000019149">
    <property type="component" value="Unassembled WGS sequence"/>
</dbReference>
<dbReference type="GeneID" id="36345621"/>
<dbReference type="AlphaFoldDB" id="W6U2E9"/>
<organism evidence="1 2">
    <name type="scientific">Echinococcus granulosus</name>
    <name type="common">Hydatid tapeworm</name>
    <dbReference type="NCBI Taxonomy" id="6210"/>
    <lineage>
        <taxon>Eukaryota</taxon>
        <taxon>Metazoa</taxon>
        <taxon>Spiralia</taxon>
        <taxon>Lophotrochozoa</taxon>
        <taxon>Platyhelminthes</taxon>
        <taxon>Cestoda</taxon>
        <taxon>Eucestoda</taxon>
        <taxon>Cyclophyllidea</taxon>
        <taxon>Taeniidae</taxon>
        <taxon>Echinococcus</taxon>
        <taxon>Echinococcus granulosus group</taxon>
    </lineage>
</organism>
<dbReference type="CTD" id="36345621"/>
<sequence>MNKISGGHLASALFIRSTGIFSRSVTCVKYHNAVGNVIITFEFTQTLEVSVTVLPLGGLTSGAGR</sequence>
<proteinExistence type="predicted"/>
<evidence type="ECO:0000313" key="2">
    <source>
        <dbReference type="Proteomes" id="UP000019149"/>
    </source>
</evidence>
<protein>
    <submittedName>
        <fullName evidence="1">Uncharacterized protein</fullName>
    </submittedName>
</protein>
<evidence type="ECO:0000313" key="1">
    <source>
        <dbReference type="EMBL" id="EUB55243.1"/>
    </source>
</evidence>
<accession>W6U2E9</accession>
<name>W6U2E9_ECHGR</name>
<comment type="caution">
    <text evidence="1">The sequence shown here is derived from an EMBL/GenBank/DDBJ whole genome shotgun (WGS) entry which is preliminary data.</text>
</comment>
<dbReference type="KEGG" id="egl:EGR_09906"/>